<feature type="compositionally biased region" description="Basic and acidic residues" evidence="1">
    <location>
        <begin position="933"/>
        <end position="944"/>
    </location>
</feature>
<dbReference type="RefSeq" id="XP_013252628.1">
    <property type="nucleotide sequence ID" value="XM_013397174.1"/>
</dbReference>
<sequence length="1073" mass="116295">MSLAQEEQRHLQRSAGPAKSSTDSARDRPLSVNELTPSGVHTGSEVYSVDRSSSQASGGRNPEGLPGHTPGPNVEWPRGRPRNAISRIGYLDDACEASTIVPDGRETVELKSSSADHMAKLRIQSAASSPMGTPRDVKGSRAMSRQRVQQLHLAVPTSVGHIRPRAKPVEPHRDATLSPSSANSRPAALSRVTTVHDTSRSPISGADTLNLLRQEGSSVHLPKQTIEAERDIGFVSEHPDATEVSQRSAIHESQPPSPAQGDTRASLGGLKTPTAPSSEGSWHREKEATESAATGTEGMKTVEGEVPAPHTLPARAVAVQKAVAEVFAAENERRAAALASRISSRTISRAEGSAELKRFEQRSDVAEAAAEQLRRMEAARAATSEPLVGSRTQESTSRNADQKLKSGAFPSDHDGGKERVNHIEKTSVPTPPTAPNQDSSPAGRKAEHAVADSAHLYGPRMPQHIHEAQHELTVAAEVDEQRRLAAVVSRARSRIVSRAEASAGLDRFADRADVAKAAAEQLRKMEAASRKKVLDIPSPPSLEIKAMEEAAKKIQAVWRGNRLRIWVTAARAVALFSRPAVPLNREHALRITEKRLPRRGEARAGIRRGISKFMEVSSLHPGSFTRRKSWLVRSLSSITSSLAPSGSHDASLVLFSPVVSPKERSTSDVSSSPAKSATAEALKEQMSPGIRRLTHSAAERPIGGERTQHINTHLPMGRRERTVSLFRLRNQVSGSSGEPEEPLRLREEVASEPFRECLESIAATMSRMSRSETHHFNPVPNSSESSSNSGEKTPRRGRGCLRSSPDSFPIPLHNSCLPFASAATYLTETSERVPFIGNTVRRAVGEEDATAFEETHVNTGEARTVHATFESTKPQGQTGQSPRQMNSHASPVSPLQLPRLNLFWLKKEPRWVTHPRHEDEISRASSEDSAFTQDRHTSHLSRMDERCREVINDLSQTQIRDVDDARIDLSNTPSSASLSVSSQSSSRGPIEGSASCITGKQQTDPLELSHFTADRELQKEDELSPLSRALHLLESGQQAHVSSQLTAQQKHATPISDVERTGGEGGKETGAGV</sequence>
<dbReference type="AlphaFoldDB" id="U6GBI4"/>
<reference evidence="2" key="2">
    <citation type="submission" date="2013-10" db="EMBL/GenBank/DDBJ databases">
        <authorList>
            <person name="Aslett M."/>
        </authorList>
    </citation>
    <scope>NUCLEOTIDE SEQUENCE</scope>
    <source>
        <strain evidence="2">Houghton</strain>
    </source>
</reference>
<accession>U6GBI4</accession>
<feature type="compositionally biased region" description="Basic and acidic residues" evidence="1">
    <location>
        <begin position="352"/>
        <end position="365"/>
    </location>
</feature>
<dbReference type="VEuPathDB" id="ToxoDB:EAH_00020330"/>
<evidence type="ECO:0008006" key="4">
    <source>
        <dbReference type="Google" id="ProtNLM"/>
    </source>
</evidence>
<proteinExistence type="predicted"/>
<feature type="compositionally biased region" description="Polar residues" evidence="1">
    <location>
        <begin position="390"/>
        <end position="399"/>
    </location>
</feature>
<feature type="compositionally biased region" description="Low complexity" evidence="1">
    <location>
        <begin position="970"/>
        <end position="986"/>
    </location>
</feature>
<feature type="compositionally biased region" description="Basic and acidic residues" evidence="1">
    <location>
        <begin position="915"/>
        <end position="926"/>
    </location>
</feature>
<feature type="region of interest" description="Disordered" evidence="1">
    <location>
        <begin position="163"/>
        <end position="209"/>
    </location>
</feature>
<feature type="non-terminal residue" evidence="2">
    <location>
        <position position="1073"/>
    </location>
</feature>
<name>U6GBI4_EIMAC</name>
<feature type="compositionally biased region" description="Basic and acidic residues" evidence="1">
    <location>
        <begin position="411"/>
        <end position="425"/>
    </location>
</feature>
<feature type="region of interest" description="Disordered" evidence="1">
    <location>
        <begin position="767"/>
        <end position="805"/>
    </location>
</feature>
<evidence type="ECO:0000313" key="2">
    <source>
        <dbReference type="EMBL" id="CDI76902.1"/>
    </source>
</evidence>
<gene>
    <name evidence="2" type="ORF">EAH_00020330</name>
</gene>
<keyword evidence="3" id="KW-1185">Reference proteome</keyword>
<protein>
    <recommendedName>
        <fullName evidence="4">IQ calmodulin-binding motif domain-containing protein</fullName>
    </recommendedName>
</protein>
<feature type="region of interest" description="Disordered" evidence="1">
    <location>
        <begin position="338"/>
        <end position="449"/>
    </location>
</feature>
<feature type="region of interest" description="Disordered" evidence="1">
    <location>
        <begin position="968"/>
        <end position="1002"/>
    </location>
</feature>
<feature type="region of interest" description="Disordered" evidence="1">
    <location>
        <begin position="662"/>
        <end position="689"/>
    </location>
</feature>
<evidence type="ECO:0000256" key="1">
    <source>
        <dbReference type="SAM" id="MobiDB-lite"/>
    </source>
</evidence>
<dbReference type="GeneID" id="25270103"/>
<evidence type="ECO:0000313" key="3">
    <source>
        <dbReference type="Proteomes" id="UP000018050"/>
    </source>
</evidence>
<dbReference type="OrthoDB" id="348132at2759"/>
<feature type="region of interest" description="Disordered" evidence="1">
    <location>
        <begin position="915"/>
        <end position="944"/>
    </location>
</feature>
<feature type="compositionally biased region" description="Low complexity" evidence="1">
    <location>
        <begin position="338"/>
        <end position="350"/>
    </location>
</feature>
<organism evidence="2 3">
    <name type="scientific">Eimeria acervulina</name>
    <name type="common">Coccidian parasite</name>
    <dbReference type="NCBI Taxonomy" id="5801"/>
    <lineage>
        <taxon>Eukaryota</taxon>
        <taxon>Sar</taxon>
        <taxon>Alveolata</taxon>
        <taxon>Apicomplexa</taxon>
        <taxon>Conoidasida</taxon>
        <taxon>Coccidia</taxon>
        <taxon>Eucoccidiorida</taxon>
        <taxon>Eimeriorina</taxon>
        <taxon>Eimeriidae</taxon>
        <taxon>Eimeria</taxon>
    </lineage>
</organism>
<dbReference type="Proteomes" id="UP000018050">
    <property type="component" value="Unassembled WGS sequence"/>
</dbReference>
<feature type="compositionally biased region" description="Basic and acidic residues" evidence="1">
    <location>
        <begin position="1"/>
        <end position="10"/>
    </location>
</feature>
<dbReference type="EMBL" id="HG670489">
    <property type="protein sequence ID" value="CDI76902.1"/>
    <property type="molecule type" value="Genomic_DNA"/>
</dbReference>
<feature type="compositionally biased region" description="Polar residues" evidence="1">
    <location>
        <begin position="871"/>
        <end position="890"/>
    </location>
</feature>
<feature type="region of interest" description="Disordered" evidence="1">
    <location>
        <begin position="1039"/>
        <end position="1073"/>
    </location>
</feature>
<feature type="region of interest" description="Disordered" evidence="1">
    <location>
        <begin position="1"/>
        <end position="81"/>
    </location>
</feature>
<feature type="compositionally biased region" description="Basic and acidic residues" evidence="1">
    <location>
        <begin position="1057"/>
        <end position="1067"/>
    </location>
</feature>
<reference evidence="2" key="1">
    <citation type="submission" date="2013-10" db="EMBL/GenBank/DDBJ databases">
        <title>Genomic analysis of the causative agents of coccidiosis in chickens.</title>
        <authorList>
            <person name="Reid A.J."/>
            <person name="Blake D."/>
            <person name="Billington K."/>
            <person name="Browne H."/>
            <person name="Dunn M."/>
            <person name="Hung S."/>
            <person name="Kawahara F."/>
            <person name="Miranda-Saavedra D."/>
            <person name="Mourier T."/>
            <person name="Nagra H."/>
            <person name="Otto T.D."/>
            <person name="Rawlings N."/>
            <person name="Sanchez A."/>
            <person name="Sanders M."/>
            <person name="Subramaniam C."/>
            <person name="Tay Y."/>
            <person name="Dear P."/>
            <person name="Doerig C."/>
            <person name="Gruber A."/>
            <person name="Parkinson J."/>
            <person name="Shirley M."/>
            <person name="Wan K.L."/>
            <person name="Berriman M."/>
            <person name="Tomley F."/>
            <person name="Pain A."/>
        </authorList>
    </citation>
    <scope>NUCLEOTIDE SEQUENCE</scope>
    <source>
        <strain evidence="2">Houghton</strain>
    </source>
</reference>
<feature type="compositionally biased region" description="Polar residues" evidence="1">
    <location>
        <begin position="191"/>
        <end position="202"/>
    </location>
</feature>
<feature type="region of interest" description="Disordered" evidence="1">
    <location>
        <begin position="871"/>
        <end position="892"/>
    </location>
</feature>
<feature type="compositionally biased region" description="Polar residues" evidence="1">
    <location>
        <begin position="1039"/>
        <end position="1051"/>
    </location>
</feature>
<feature type="region of interest" description="Disordered" evidence="1">
    <location>
        <begin position="240"/>
        <end position="298"/>
    </location>
</feature>
<dbReference type="CDD" id="cd23767">
    <property type="entry name" value="IQCD"/>
    <property type="match status" value="1"/>
</dbReference>